<evidence type="ECO:0000259" key="1">
    <source>
        <dbReference type="PROSITE" id="PS50093"/>
    </source>
</evidence>
<dbReference type="InterPro" id="IPR035986">
    <property type="entry name" value="PKD_dom_sf"/>
</dbReference>
<sequence length="48" mass="4830">MRIVTTTGASTQHTYAAPGERTVTLTVTDDDGATATTSVTAAPEPPPA</sequence>
<dbReference type="PROSITE" id="PS50093">
    <property type="entry name" value="PKD"/>
    <property type="match status" value="1"/>
</dbReference>
<dbReference type="SUPFAM" id="SSF49299">
    <property type="entry name" value="PKD domain"/>
    <property type="match status" value="1"/>
</dbReference>
<dbReference type="GO" id="GO:0005975">
    <property type="term" value="P:carbohydrate metabolic process"/>
    <property type="evidence" value="ECO:0007669"/>
    <property type="project" value="UniProtKB-ARBA"/>
</dbReference>
<dbReference type="AlphaFoldDB" id="A0A849BLZ4"/>
<keyword evidence="3" id="KW-1185">Reference proteome</keyword>
<proteinExistence type="predicted"/>
<protein>
    <submittedName>
        <fullName evidence="2">PKD domain-containing protein</fullName>
    </submittedName>
</protein>
<dbReference type="EMBL" id="JABEMA010000178">
    <property type="protein sequence ID" value="NNH23671.1"/>
    <property type="molecule type" value="Genomic_DNA"/>
</dbReference>
<gene>
    <name evidence="2" type="ORF">HLB09_11340</name>
</gene>
<name>A0A849BLZ4_9ACTN</name>
<dbReference type="InterPro" id="IPR013783">
    <property type="entry name" value="Ig-like_fold"/>
</dbReference>
<dbReference type="Pfam" id="PF18911">
    <property type="entry name" value="PKD_4"/>
    <property type="match status" value="1"/>
</dbReference>
<comment type="caution">
    <text evidence="2">The sequence shown here is derived from an EMBL/GenBank/DDBJ whole genome shotgun (WGS) entry which is preliminary data.</text>
</comment>
<organism evidence="2 3">
    <name type="scientific">Pseudokineococcus marinus</name>
    <dbReference type="NCBI Taxonomy" id="351215"/>
    <lineage>
        <taxon>Bacteria</taxon>
        <taxon>Bacillati</taxon>
        <taxon>Actinomycetota</taxon>
        <taxon>Actinomycetes</taxon>
        <taxon>Kineosporiales</taxon>
        <taxon>Kineosporiaceae</taxon>
        <taxon>Pseudokineococcus</taxon>
    </lineage>
</organism>
<dbReference type="Proteomes" id="UP000555552">
    <property type="component" value="Unassembled WGS sequence"/>
</dbReference>
<evidence type="ECO:0000313" key="3">
    <source>
        <dbReference type="Proteomes" id="UP000555552"/>
    </source>
</evidence>
<dbReference type="InterPro" id="IPR000601">
    <property type="entry name" value="PKD_dom"/>
</dbReference>
<dbReference type="Gene3D" id="2.60.40.10">
    <property type="entry name" value="Immunoglobulins"/>
    <property type="match status" value="1"/>
</dbReference>
<accession>A0A849BLZ4</accession>
<feature type="domain" description="PKD" evidence="1">
    <location>
        <begin position="5"/>
        <end position="40"/>
    </location>
</feature>
<reference evidence="2 3" key="1">
    <citation type="submission" date="2020-05" db="EMBL/GenBank/DDBJ databases">
        <title>MicrobeNet Type strains.</title>
        <authorList>
            <person name="Nicholson A.C."/>
        </authorList>
    </citation>
    <scope>NUCLEOTIDE SEQUENCE [LARGE SCALE GENOMIC DNA]</scope>
    <source>
        <strain evidence="2 3">JCM 14547</strain>
    </source>
</reference>
<evidence type="ECO:0000313" key="2">
    <source>
        <dbReference type="EMBL" id="NNH23671.1"/>
    </source>
</evidence>
<feature type="non-terminal residue" evidence="2">
    <location>
        <position position="48"/>
    </location>
</feature>